<reference evidence="2 3" key="1">
    <citation type="submission" date="2016-06" db="EMBL/GenBank/DDBJ databases">
        <authorList>
            <consortium name="Pathogen Informatics"/>
        </authorList>
    </citation>
    <scope>NUCLEOTIDE SEQUENCE [LARGE SCALE GENOMIC DNA]</scope>
    <source>
        <strain evidence="2">PmlGA01</strain>
    </source>
</reference>
<feature type="transmembrane region" description="Helical" evidence="1">
    <location>
        <begin position="32"/>
        <end position="51"/>
    </location>
</feature>
<dbReference type="Proteomes" id="UP000219799">
    <property type="component" value="Chromosome 10"/>
</dbReference>
<dbReference type="VEuPathDB" id="PlasmoDB:PmUG01_10030100"/>
<organism evidence="2 3">
    <name type="scientific">Plasmodium malariae</name>
    <dbReference type="NCBI Taxonomy" id="5858"/>
    <lineage>
        <taxon>Eukaryota</taxon>
        <taxon>Sar</taxon>
        <taxon>Alveolata</taxon>
        <taxon>Apicomplexa</taxon>
        <taxon>Aconoidasida</taxon>
        <taxon>Haemosporida</taxon>
        <taxon>Plasmodiidae</taxon>
        <taxon>Plasmodium</taxon>
        <taxon>Plasmodium (Plasmodium)</taxon>
    </lineage>
</organism>
<keyword evidence="1" id="KW-0472">Membrane</keyword>
<sequence length="215" mass="24560">MYLFKKAKDSIVNSLQYDKSSPLIKLNYVCKCILKISFVLSFALSSIAFSTSLLGGNLINKGLLQSFAITSLLLCLLSFIILKRKNGTHILSKIKMYPFSFKDLIDVSLTTGTVTISVLDILLCYLYLTVALFIFLTAIISLYECLDNPYMKDNENINSFSLQFISVMYIGLYTISQISLFKSMPYHPLEYLGYIIKNIIEDILCFLKKLWTYVF</sequence>
<dbReference type="AlphaFoldDB" id="A0A1C3KDQ3"/>
<proteinExistence type="predicted"/>
<keyword evidence="1" id="KW-0812">Transmembrane</keyword>
<name>A0A1C3KDQ3_PLAMA</name>
<feature type="transmembrane region" description="Helical" evidence="1">
    <location>
        <begin position="118"/>
        <end position="140"/>
    </location>
</feature>
<keyword evidence="1" id="KW-1133">Transmembrane helix</keyword>
<evidence type="ECO:0000313" key="3">
    <source>
        <dbReference type="Proteomes" id="UP000219799"/>
    </source>
</evidence>
<accession>A0A1C3KDQ3</accession>
<feature type="transmembrane region" description="Helical" evidence="1">
    <location>
        <begin position="63"/>
        <end position="82"/>
    </location>
</feature>
<evidence type="ECO:0000256" key="1">
    <source>
        <dbReference type="SAM" id="Phobius"/>
    </source>
</evidence>
<dbReference type="EMBL" id="LT594498">
    <property type="protein sequence ID" value="SBT71732.1"/>
    <property type="molecule type" value="Genomic_DNA"/>
</dbReference>
<evidence type="ECO:0000313" key="2">
    <source>
        <dbReference type="EMBL" id="SBT71732.1"/>
    </source>
</evidence>
<feature type="transmembrane region" description="Helical" evidence="1">
    <location>
        <begin position="160"/>
        <end position="181"/>
    </location>
</feature>
<protein>
    <submittedName>
        <fullName evidence="2">Uncharacterized protein</fullName>
    </submittedName>
</protein>
<gene>
    <name evidence="2" type="primary">PmlGA01_100021200</name>
    <name evidence="2" type="ORF">PMLGA01_100021200</name>
</gene>